<feature type="transmembrane region" description="Helical" evidence="11">
    <location>
        <begin position="220"/>
        <end position="241"/>
    </location>
</feature>
<evidence type="ECO:0000313" key="12">
    <source>
        <dbReference type="Proteomes" id="UP000095287"/>
    </source>
</evidence>
<dbReference type="GO" id="GO:0019367">
    <property type="term" value="P:fatty acid elongation, saturated fatty acid"/>
    <property type="evidence" value="ECO:0007669"/>
    <property type="project" value="TreeGrafter"/>
</dbReference>
<keyword evidence="4 11" id="KW-0808">Transferase</keyword>
<comment type="pathway">
    <text evidence="2">Lipid metabolism; fatty acid biosynthesis.</text>
</comment>
<proteinExistence type="inferred from homology"/>
<evidence type="ECO:0000313" key="13">
    <source>
        <dbReference type="WBParaSite" id="L893_g27688.t1"/>
    </source>
</evidence>
<evidence type="ECO:0000256" key="1">
    <source>
        <dbReference type="ARBA" id="ARBA00004141"/>
    </source>
</evidence>
<dbReference type="GO" id="GO:0009922">
    <property type="term" value="F:fatty acid elongase activity"/>
    <property type="evidence" value="ECO:0007669"/>
    <property type="project" value="UniProtKB-EC"/>
</dbReference>
<dbReference type="PROSITE" id="PS01188">
    <property type="entry name" value="ELO"/>
    <property type="match status" value="1"/>
</dbReference>
<feature type="transmembrane region" description="Helical" evidence="11">
    <location>
        <begin position="90"/>
        <end position="116"/>
    </location>
</feature>
<dbReference type="WBParaSite" id="L893_g27688.t1">
    <property type="protein sequence ID" value="L893_g27688.t1"/>
    <property type="gene ID" value="L893_g27688"/>
</dbReference>
<evidence type="ECO:0000256" key="3">
    <source>
        <dbReference type="ARBA" id="ARBA00022516"/>
    </source>
</evidence>
<dbReference type="GO" id="GO:0030148">
    <property type="term" value="P:sphingolipid biosynthetic process"/>
    <property type="evidence" value="ECO:0007669"/>
    <property type="project" value="TreeGrafter"/>
</dbReference>
<evidence type="ECO:0000256" key="7">
    <source>
        <dbReference type="ARBA" id="ARBA00022989"/>
    </source>
</evidence>
<dbReference type="InterPro" id="IPR002076">
    <property type="entry name" value="ELO_fam"/>
</dbReference>
<keyword evidence="5 11" id="KW-0812">Transmembrane</keyword>
<dbReference type="PANTHER" id="PTHR11157">
    <property type="entry name" value="FATTY ACID ACYL TRANSFERASE-RELATED"/>
    <property type="match status" value="1"/>
</dbReference>
<evidence type="ECO:0000256" key="11">
    <source>
        <dbReference type="RuleBase" id="RU361115"/>
    </source>
</evidence>
<feature type="transmembrane region" description="Helical" evidence="11">
    <location>
        <begin position="261"/>
        <end position="285"/>
    </location>
</feature>
<dbReference type="Pfam" id="PF01151">
    <property type="entry name" value="ELO"/>
    <property type="match status" value="1"/>
</dbReference>
<dbReference type="GO" id="GO:0034625">
    <property type="term" value="P:fatty acid elongation, monounsaturated fatty acid"/>
    <property type="evidence" value="ECO:0007669"/>
    <property type="project" value="TreeGrafter"/>
</dbReference>
<feature type="transmembrane region" description="Helical" evidence="11">
    <location>
        <begin position="166"/>
        <end position="183"/>
    </location>
</feature>
<keyword evidence="3 11" id="KW-0444">Lipid biosynthesis</keyword>
<feature type="transmembrane region" description="Helical" evidence="11">
    <location>
        <begin position="136"/>
        <end position="159"/>
    </location>
</feature>
<evidence type="ECO:0000256" key="8">
    <source>
        <dbReference type="ARBA" id="ARBA00023098"/>
    </source>
</evidence>
<comment type="similarity">
    <text evidence="11">Belongs to the ELO family.</text>
</comment>
<dbReference type="Proteomes" id="UP000095287">
    <property type="component" value="Unplaced"/>
</dbReference>
<evidence type="ECO:0000256" key="4">
    <source>
        <dbReference type="ARBA" id="ARBA00022679"/>
    </source>
</evidence>
<dbReference type="EC" id="2.3.1.199" evidence="11"/>
<keyword evidence="9 11" id="KW-0472">Membrane</keyword>
<name>A0A1I7ZLR5_9BILA</name>
<feature type="transmembrane region" description="Helical" evidence="11">
    <location>
        <begin position="59"/>
        <end position="78"/>
    </location>
</feature>
<keyword evidence="7 11" id="KW-1133">Transmembrane helix</keyword>
<dbReference type="PANTHER" id="PTHR11157:SF26">
    <property type="entry name" value="ELONGATION OF LONG CHAIN FATTY ACIDS PROTEIN 1"/>
    <property type="match status" value="1"/>
</dbReference>
<sequence length="299" mass="35073">MPPLEAAQRSQVAMDLPYEELMAKLREFHFDYQGFWRIASAESFSPKQAKAWMTDHQPLAIQAAIVYLVFVFGTKWFMRKREAFDLSRILSIWNLFLAVFSIAGTIAMSTEFFGVIREHGIMNSYLYIYDFNKGTNGYWAFLFMSSKIVELLDSGFIVLRKRPLMFLHWYHHALTLLYAWYCYPHSPGFTRWGIYLNFFVHAFMYSYYTIRSLKIKLPGIVARFITTLQITQFIISCAILAHVGYLKHTGSQFDFHPQTYLFASFMDVSYLVLFINFFLQSYVFGGGKAKYASRKHKTH</sequence>
<keyword evidence="6 11" id="KW-0276">Fatty acid metabolism</keyword>
<organism evidence="12 13">
    <name type="scientific">Steinernema glaseri</name>
    <dbReference type="NCBI Taxonomy" id="37863"/>
    <lineage>
        <taxon>Eukaryota</taxon>
        <taxon>Metazoa</taxon>
        <taxon>Ecdysozoa</taxon>
        <taxon>Nematoda</taxon>
        <taxon>Chromadorea</taxon>
        <taxon>Rhabditida</taxon>
        <taxon>Tylenchina</taxon>
        <taxon>Panagrolaimomorpha</taxon>
        <taxon>Strongyloidoidea</taxon>
        <taxon>Steinernematidae</taxon>
        <taxon>Steinernema</taxon>
    </lineage>
</organism>
<comment type="catalytic activity">
    <reaction evidence="11">
        <text>a very-long-chain acyl-CoA + malonyl-CoA + H(+) = a very-long-chain 3-oxoacyl-CoA + CO2 + CoA</text>
        <dbReference type="Rhea" id="RHEA:32727"/>
        <dbReference type="ChEBI" id="CHEBI:15378"/>
        <dbReference type="ChEBI" id="CHEBI:16526"/>
        <dbReference type="ChEBI" id="CHEBI:57287"/>
        <dbReference type="ChEBI" id="CHEBI:57384"/>
        <dbReference type="ChEBI" id="CHEBI:90725"/>
        <dbReference type="ChEBI" id="CHEBI:90736"/>
        <dbReference type="EC" id="2.3.1.199"/>
    </reaction>
</comment>
<dbReference type="AlphaFoldDB" id="A0A1I7ZLR5"/>
<dbReference type="UniPathway" id="UPA00094"/>
<evidence type="ECO:0000256" key="9">
    <source>
        <dbReference type="ARBA" id="ARBA00023136"/>
    </source>
</evidence>
<feature type="transmembrane region" description="Helical" evidence="11">
    <location>
        <begin position="189"/>
        <end position="208"/>
    </location>
</feature>
<keyword evidence="8 11" id="KW-0443">Lipid metabolism</keyword>
<keyword evidence="12" id="KW-1185">Reference proteome</keyword>
<protein>
    <recommendedName>
        <fullName evidence="11">Elongation of very long chain fatty acids protein</fullName>
        <ecNumber evidence="11">2.3.1.199</ecNumber>
    </recommendedName>
    <alternativeName>
        <fullName evidence="11">Very-long-chain 3-oxoacyl-CoA synthase</fullName>
    </alternativeName>
</protein>
<dbReference type="InterPro" id="IPR030457">
    <property type="entry name" value="ELO_CS"/>
</dbReference>
<dbReference type="GO" id="GO:0034626">
    <property type="term" value="P:fatty acid elongation, polyunsaturated fatty acid"/>
    <property type="evidence" value="ECO:0007669"/>
    <property type="project" value="TreeGrafter"/>
</dbReference>
<evidence type="ECO:0000256" key="10">
    <source>
        <dbReference type="ARBA" id="ARBA00023160"/>
    </source>
</evidence>
<dbReference type="GO" id="GO:0042761">
    <property type="term" value="P:very long-chain fatty acid biosynthetic process"/>
    <property type="evidence" value="ECO:0007669"/>
    <property type="project" value="TreeGrafter"/>
</dbReference>
<comment type="subcellular location">
    <subcellularLocation>
        <location evidence="1">Membrane</location>
        <topology evidence="1">Multi-pass membrane protein</topology>
    </subcellularLocation>
</comment>
<evidence type="ECO:0000256" key="2">
    <source>
        <dbReference type="ARBA" id="ARBA00005194"/>
    </source>
</evidence>
<evidence type="ECO:0000256" key="6">
    <source>
        <dbReference type="ARBA" id="ARBA00022832"/>
    </source>
</evidence>
<dbReference type="GO" id="GO:0005789">
    <property type="term" value="C:endoplasmic reticulum membrane"/>
    <property type="evidence" value="ECO:0007669"/>
    <property type="project" value="TreeGrafter"/>
</dbReference>
<accession>A0A1I7ZLR5</accession>
<keyword evidence="10 11" id="KW-0275">Fatty acid biosynthesis</keyword>
<evidence type="ECO:0000256" key="5">
    <source>
        <dbReference type="ARBA" id="ARBA00022692"/>
    </source>
</evidence>
<reference evidence="13" key="1">
    <citation type="submission" date="2016-11" db="UniProtKB">
        <authorList>
            <consortium name="WormBaseParasite"/>
        </authorList>
    </citation>
    <scope>IDENTIFICATION</scope>
</reference>